<dbReference type="STRING" id="411945.GA0061102_1002286"/>
<name>A0A1C3UB72_9HYPH</name>
<proteinExistence type="predicted"/>
<sequence length="56" mass="5807">MFKLLMLALLAAMLLTALLLLGAMAALTGSWVRLAVPVIILVATVVAVGFALSEQP</sequence>
<reference evidence="3" key="1">
    <citation type="submission" date="2016-08" db="EMBL/GenBank/DDBJ databases">
        <authorList>
            <person name="Varghese N."/>
            <person name="Submissions Spin"/>
        </authorList>
    </citation>
    <scope>NUCLEOTIDE SEQUENCE [LARGE SCALE GENOMIC DNA]</scope>
    <source>
        <strain evidence="3">HAMBI 2971</strain>
    </source>
</reference>
<evidence type="ECO:0000313" key="3">
    <source>
        <dbReference type="Proteomes" id="UP000199435"/>
    </source>
</evidence>
<keyword evidence="1" id="KW-1133">Transmembrane helix</keyword>
<gene>
    <name evidence="2" type="ORF">GA0061102_1002286</name>
</gene>
<protein>
    <submittedName>
        <fullName evidence="2">Uncharacterized protein</fullName>
    </submittedName>
</protein>
<evidence type="ECO:0000313" key="2">
    <source>
        <dbReference type="EMBL" id="SCB12746.1"/>
    </source>
</evidence>
<dbReference type="EMBL" id="FMAH01000002">
    <property type="protein sequence ID" value="SCB12746.1"/>
    <property type="molecule type" value="Genomic_DNA"/>
</dbReference>
<organism evidence="2 3">
    <name type="scientific">Rhizobium miluonense</name>
    <dbReference type="NCBI Taxonomy" id="411945"/>
    <lineage>
        <taxon>Bacteria</taxon>
        <taxon>Pseudomonadati</taxon>
        <taxon>Pseudomonadota</taxon>
        <taxon>Alphaproteobacteria</taxon>
        <taxon>Hyphomicrobiales</taxon>
        <taxon>Rhizobiaceae</taxon>
        <taxon>Rhizobium/Agrobacterium group</taxon>
        <taxon>Rhizobium</taxon>
    </lineage>
</organism>
<keyword evidence="1" id="KW-0812">Transmembrane</keyword>
<feature type="transmembrane region" description="Helical" evidence="1">
    <location>
        <begin position="35"/>
        <end position="53"/>
    </location>
</feature>
<dbReference type="RefSeq" id="WP_159432140.1">
    <property type="nucleotide sequence ID" value="NZ_FMAH01000002.1"/>
</dbReference>
<keyword evidence="1" id="KW-0472">Membrane</keyword>
<accession>A0A1C3UB72</accession>
<keyword evidence="3" id="KW-1185">Reference proteome</keyword>
<dbReference type="AlphaFoldDB" id="A0A1C3UB72"/>
<dbReference type="Proteomes" id="UP000199435">
    <property type="component" value="Unassembled WGS sequence"/>
</dbReference>
<evidence type="ECO:0000256" key="1">
    <source>
        <dbReference type="SAM" id="Phobius"/>
    </source>
</evidence>